<dbReference type="InterPro" id="IPR015424">
    <property type="entry name" value="PyrdxlP-dep_Trfase"/>
</dbReference>
<evidence type="ECO:0000313" key="9">
    <source>
        <dbReference type="Proteomes" id="UP000517106"/>
    </source>
</evidence>
<dbReference type="InterPro" id="IPR004838">
    <property type="entry name" value="NHTrfase_class1_PyrdxlP-BS"/>
</dbReference>
<evidence type="ECO:0000256" key="1">
    <source>
        <dbReference type="ARBA" id="ARBA00001933"/>
    </source>
</evidence>
<feature type="domain" description="Aminotransferase class I/classII large" evidence="7">
    <location>
        <begin position="37"/>
        <end position="386"/>
    </location>
</feature>
<evidence type="ECO:0000256" key="5">
    <source>
        <dbReference type="ARBA" id="ARBA00022898"/>
    </source>
</evidence>
<organism evidence="8 9">
    <name type="scientific">Limosilactobacillus rudii</name>
    <dbReference type="NCBI Taxonomy" id="2759755"/>
    <lineage>
        <taxon>Bacteria</taxon>
        <taxon>Bacillati</taxon>
        <taxon>Bacillota</taxon>
        <taxon>Bacilli</taxon>
        <taxon>Lactobacillales</taxon>
        <taxon>Lactobacillaceae</taxon>
        <taxon>Limosilactobacillus</taxon>
    </lineage>
</organism>
<dbReference type="InterPro" id="IPR015422">
    <property type="entry name" value="PyrdxlP-dep_Trfase_small"/>
</dbReference>
<accession>A0A7W3ULS1</accession>
<dbReference type="RefSeq" id="WP_182595952.1">
    <property type="nucleotide sequence ID" value="NZ_JACIVA010000044.1"/>
</dbReference>
<comment type="similarity">
    <text evidence="2 6">Belongs to the class-I pyridoxal-phosphate-dependent aminotransferase family.</text>
</comment>
<comment type="caution">
    <text evidence="8">The sequence shown here is derived from an EMBL/GenBank/DDBJ whole genome shotgun (WGS) entry which is preliminary data.</text>
</comment>
<dbReference type="PROSITE" id="PS00105">
    <property type="entry name" value="AA_TRANSFER_CLASS_1"/>
    <property type="match status" value="1"/>
</dbReference>
<dbReference type="Proteomes" id="UP000517106">
    <property type="component" value="Unassembled WGS sequence"/>
</dbReference>
<dbReference type="Gene3D" id="3.90.1150.10">
    <property type="entry name" value="Aspartate Aminotransferase, domain 1"/>
    <property type="match status" value="1"/>
</dbReference>
<evidence type="ECO:0000256" key="3">
    <source>
        <dbReference type="ARBA" id="ARBA00022576"/>
    </source>
</evidence>
<evidence type="ECO:0000256" key="2">
    <source>
        <dbReference type="ARBA" id="ARBA00007441"/>
    </source>
</evidence>
<dbReference type="InterPro" id="IPR015421">
    <property type="entry name" value="PyrdxlP-dep_Trfase_major"/>
</dbReference>
<evidence type="ECO:0000259" key="7">
    <source>
        <dbReference type="Pfam" id="PF00155"/>
    </source>
</evidence>
<evidence type="ECO:0000313" key="8">
    <source>
        <dbReference type="EMBL" id="MBB1097205.1"/>
    </source>
</evidence>
<dbReference type="PANTHER" id="PTHR46383:SF4">
    <property type="entry name" value="AMINOTRANSFERASE"/>
    <property type="match status" value="1"/>
</dbReference>
<name>A0A7W3ULS1_9LACO</name>
<dbReference type="GO" id="GO:0008483">
    <property type="term" value="F:transaminase activity"/>
    <property type="evidence" value="ECO:0007669"/>
    <property type="project" value="UniProtKB-KW"/>
</dbReference>
<reference evidence="8 9" key="1">
    <citation type="submission" date="2020-07" db="EMBL/GenBank/DDBJ databases">
        <title>Description of Limosilactobacillus balticus sp. nov., Limosilactobacillus agrestis sp. nov., Limosilactobacillus albertensis sp. nov., Limosilactobacillus rudii sp. nov., Limosilactobacillus fastidiosus sp. nov., five novel Limosilactobacillus species isolated from the vertebrate gastrointestinal tract, and proposal of 6 subspecies of Limosilactobacillus reuteri adapted to the gastrointestinal tract of specific vertebrate hosts.</title>
        <authorList>
            <person name="Li F."/>
            <person name="Cheng C."/>
            <person name="Zheng J."/>
            <person name="Quevedo R.M."/>
            <person name="Li J."/>
            <person name="Roos S."/>
            <person name="Gaenzle M.G."/>
            <person name="Walter J."/>
        </authorList>
    </citation>
    <scope>NUCLEOTIDE SEQUENCE [LARGE SCALE GENOMIC DNA]</scope>
    <source>
        <strain evidence="8 9">STM2_1</strain>
    </source>
</reference>
<dbReference type="Pfam" id="PF00155">
    <property type="entry name" value="Aminotran_1_2"/>
    <property type="match status" value="1"/>
</dbReference>
<keyword evidence="3 6" id="KW-0032">Aminotransferase</keyword>
<dbReference type="CDD" id="cd00609">
    <property type="entry name" value="AAT_like"/>
    <property type="match status" value="1"/>
</dbReference>
<proteinExistence type="inferred from homology"/>
<dbReference type="EMBL" id="JACIVA010000044">
    <property type="protein sequence ID" value="MBB1097205.1"/>
    <property type="molecule type" value="Genomic_DNA"/>
</dbReference>
<dbReference type="Gene3D" id="3.40.640.10">
    <property type="entry name" value="Type I PLP-dependent aspartate aminotransferase-like (Major domain)"/>
    <property type="match status" value="1"/>
</dbReference>
<dbReference type="GO" id="GO:0030170">
    <property type="term" value="F:pyridoxal phosphate binding"/>
    <property type="evidence" value="ECO:0007669"/>
    <property type="project" value="InterPro"/>
</dbReference>
<dbReference type="GO" id="GO:0006520">
    <property type="term" value="P:amino acid metabolic process"/>
    <property type="evidence" value="ECO:0007669"/>
    <property type="project" value="InterPro"/>
</dbReference>
<dbReference type="PANTHER" id="PTHR46383">
    <property type="entry name" value="ASPARTATE AMINOTRANSFERASE"/>
    <property type="match status" value="1"/>
</dbReference>
<keyword evidence="4 6" id="KW-0808">Transferase</keyword>
<dbReference type="InterPro" id="IPR050596">
    <property type="entry name" value="AspAT/PAT-like"/>
</dbReference>
<dbReference type="EC" id="2.6.1.-" evidence="6"/>
<evidence type="ECO:0000256" key="4">
    <source>
        <dbReference type="ARBA" id="ARBA00022679"/>
    </source>
</evidence>
<sequence>MPKLQAELKQVVNNRLAAVPPAQIRAFDEEISAIPGLVKLTLGEPDFAVPDHVKKAAIQSIENNDSHYSASKGKIELRQAISNYLKQTRHVDYDPETEIVVTVGATEAVTATTFAMLNPGDKVIIPTPAFSLYFPSVSLTGAEPIKVDTSADGFLLSAKRLKEVLDQEGPAVKAVLLNYPNNPTGRSYSESELQELAKVIQEHHIYAIVDEIYSSLMYDQPFHSLATILPEQTVLISGLSKSHAMTGYRLGYVAGPADFISTMSKMHSFMVTAPNDTAQVAAIEALTNGDNDPQTFKQIYRKRRDRLATAMQKMGFEIALPDGAFYIFAKIPAQFGNDDLTFARKVAHEARVGVIPGNAFGPGGEGYIRLSYAAADSVIDTAIERLQTFMNDLTQVERRN</sequence>
<keyword evidence="5" id="KW-0663">Pyridoxal phosphate</keyword>
<protein>
    <recommendedName>
        <fullName evidence="6">Aminotransferase</fullName>
        <ecNumber evidence="6">2.6.1.-</ecNumber>
    </recommendedName>
</protein>
<dbReference type="InterPro" id="IPR004839">
    <property type="entry name" value="Aminotransferase_I/II_large"/>
</dbReference>
<comment type="cofactor">
    <cofactor evidence="1 6">
        <name>pyridoxal 5'-phosphate</name>
        <dbReference type="ChEBI" id="CHEBI:597326"/>
    </cofactor>
</comment>
<gene>
    <name evidence="8" type="ORF">H5S09_04565</name>
</gene>
<dbReference type="AlphaFoldDB" id="A0A7W3ULS1"/>
<dbReference type="SUPFAM" id="SSF53383">
    <property type="entry name" value="PLP-dependent transferases"/>
    <property type="match status" value="1"/>
</dbReference>
<keyword evidence="9" id="KW-1185">Reference proteome</keyword>
<dbReference type="FunFam" id="3.40.640.10:FF:000033">
    <property type="entry name" value="Aspartate aminotransferase"/>
    <property type="match status" value="1"/>
</dbReference>
<evidence type="ECO:0000256" key="6">
    <source>
        <dbReference type="RuleBase" id="RU000481"/>
    </source>
</evidence>